<dbReference type="Proteomes" id="UP000229749">
    <property type="component" value="Unassembled WGS sequence"/>
</dbReference>
<organism evidence="1 2">
    <name type="scientific">Candidatus Uhrbacteria bacterium CG_4_9_14_3_um_filter_36_7</name>
    <dbReference type="NCBI Taxonomy" id="1975033"/>
    <lineage>
        <taxon>Bacteria</taxon>
        <taxon>Candidatus Uhriibacteriota</taxon>
    </lineage>
</organism>
<dbReference type="AlphaFoldDB" id="A0A2M7XHY8"/>
<protein>
    <submittedName>
        <fullName evidence="1">Uncharacterized protein</fullName>
    </submittedName>
</protein>
<accession>A0A2M7XHY8</accession>
<dbReference type="EMBL" id="PFWS01000015">
    <property type="protein sequence ID" value="PJA47510.1"/>
    <property type="molecule type" value="Genomic_DNA"/>
</dbReference>
<gene>
    <name evidence="1" type="ORF">CO172_00990</name>
</gene>
<sequence>VQQITGDPTYFFIHPHRSFKTVDVEVWFQNQKTPLLELGALANEKTGAYNLHPLENLFIDESNWNRIEENGLVLLQRHKNFSSINEFLMHVPARDTIATYHYQNLGPFRLPDYKPSLHVQTFSVPLRGSHEFYTYIKDETLQFEIIYESQIKDELQPVSLRLFNENNQFILEVFANEEGKILLEQSGLPEGVYRIQIDAQDHVFFKEIRTPQQKLTFLNHLSFSDTSSAFSVWTQAKQVAFTIREAIYEQEVVFSGESFLLEKPYERYLKKKSSLGLDQIVLSKGHLVLDGIGHFAFSQDAWFNPDPIRLWPGVDLDALGVNYIISTYTSPRQEGEWKVQTIQFDASILATEKPGTWKFVFSAPEIENYQTFFTIKELRIILKRNPLTFDWILGEIQKYLQL</sequence>
<reference evidence="2" key="1">
    <citation type="submission" date="2017-09" db="EMBL/GenBank/DDBJ databases">
        <title>Depth-based differentiation of microbial function through sediment-hosted aquifers and enrichment of novel symbionts in the deep terrestrial subsurface.</title>
        <authorList>
            <person name="Probst A.J."/>
            <person name="Ladd B."/>
            <person name="Jarett J.K."/>
            <person name="Geller-Mcgrath D.E."/>
            <person name="Sieber C.M.K."/>
            <person name="Emerson J.B."/>
            <person name="Anantharaman K."/>
            <person name="Thomas B.C."/>
            <person name="Malmstrom R."/>
            <person name="Stieglmeier M."/>
            <person name="Klingl A."/>
            <person name="Woyke T."/>
            <person name="Ryan C.M."/>
            <person name="Banfield J.F."/>
        </authorList>
    </citation>
    <scope>NUCLEOTIDE SEQUENCE [LARGE SCALE GENOMIC DNA]</scope>
</reference>
<comment type="caution">
    <text evidence="1">The sequence shown here is derived from an EMBL/GenBank/DDBJ whole genome shotgun (WGS) entry which is preliminary data.</text>
</comment>
<evidence type="ECO:0000313" key="1">
    <source>
        <dbReference type="EMBL" id="PJA47510.1"/>
    </source>
</evidence>
<feature type="non-terminal residue" evidence="1">
    <location>
        <position position="1"/>
    </location>
</feature>
<evidence type="ECO:0000313" key="2">
    <source>
        <dbReference type="Proteomes" id="UP000229749"/>
    </source>
</evidence>
<proteinExistence type="predicted"/>
<name>A0A2M7XHY8_9BACT</name>